<protein>
    <submittedName>
        <fullName evidence="3">Uncharacterized protein</fullName>
    </submittedName>
</protein>
<evidence type="ECO:0000256" key="2">
    <source>
        <dbReference type="SAM" id="Phobius"/>
    </source>
</evidence>
<feature type="region of interest" description="Disordered" evidence="1">
    <location>
        <begin position="127"/>
        <end position="147"/>
    </location>
</feature>
<keyword evidence="2" id="KW-0472">Membrane</keyword>
<sequence>MLLEKLLLALAISLLVFLIHYYTGTIDIWYMPCIELLIGIICYELFYGMYSSYKDYKKYINRSNNVVSPTPIGLDEVTRINTLENSKRSEQQIIDKLQSVNFNNVSQVKKFRADEKIINDIEFENGVEEEQMTDTSISETEEREKYT</sequence>
<evidence type="ECO:0000256" key="1">
    <source>
        <dbReference type="SAM" id="MobiDB-lite"/>
    </source>
</evidence>
<accession>A0A6C0J256</accession>
<keyword evidence="2" id="KW-1133">Transmembrane helix</keyword>
<feature type="transmembrane region" description="Helical" evidence="2">
    <location>
        <begin position="29"/>
        <end position="50"/>
    </location>
</feature>
<name>A0A6C0J256_9ZZZZ</name>
<evidence type="ECO:0000313" key="3">
    <source>
        <dbReference type="EMBL" id="QHT99731.1"/>
    </source>
</evidence>
<dbReference type="EMBL" id="MN740313">
    <property type="protein sequence ID" value="QHT99731.1"/>
    <property type="molecule type" value="Genomic_DNA"/>
</dbReference>
<reference evidence="3" key="1">
    <citation type="journal article" date="2020" name="Nature">
        <title>Giant virus diversity and host interactions through global metagenomics.</title>
        <authorList>
            <person name="Schulz F."/>
            <person name="Roux S."/>
            <person name="Paez-Espino D."/>
            <person name="Jungbluth S."/>
            <person name="Walsh D.A."/>
            <person name="Denef V.J."/>
            <person name="McMahon K.D."/>
            <person name="Konstantinidis K.T."/>
            <person name="Eloe-Fadrosh E.A."/>
            <person name="Kyrpides N.C."/>
            <person name="Woyke T."/>
        </authorList>
    </citation>
    <scope>NUCLEOTIDE SEQUENCE</scope>
    <source>
        <strain evidence="3">GVMAG-M-3300025727-45</strain>
    </source>
</reference>
<feature type="transmembrane region" description="Helical" evidence="2">
    <location>
        <begin position="7"/>
        <end position="23"/>
    </location>
</feature>
<keyword evidence="2" id="KW-0812">Transmembrane</keyword>
<dbReference type="AlphaFoldDB" id="A0A6C0J256"/>
<organism evidence="3">
    <name type="scientific">viral metagenome</name>
    <dbReference type="NCBI Taxonomy" id="1070528"/>
    <lineage>
        <taxon>unclassified sequences</taxon>
        <taxon>metagenomes</taxon>
        <taxon>organismal metagenomes</taxon>
    </lineage>
</organism>
<proteinExistence type="predicted"/>